<proteinExistence type="inferred from homology"/>
<dbReference type="Gene3D" id="4.10.860.120">
    <property type="entry name" value="RNA polymerase II, clamp domain"/>
    <property type="match status" value="1"/>
</dbReference>
<dbReference type="GO" id="GO:0003677">
    <property type="term" value="F:DNA binding"/>
    <property type="evidence" value="ECO:0007669"/>
    <property type="project" value="InterPro"/>
</dbReference>
<dbReference type="EMBL" id="JAVRRD010000042">
    <property type="protein sequence ID" value="KAK5044878.1"/>
    <property type="molecule type" value="Genomic_DNA"/>
</dbReference>
<dbReference type="Gene3D" id="1.10.150.390">
    <property type="match status" value="1"/>
</dbReference>
<comment type="subcellular location">
    <subcellularLocation>
        <location evidence="1">Nucleus</location>
    </subcellularLocation>
</comment>
<dbReference type="Gene3D" id="2.40.40.20">
    <property type="match status" value="1"/>
</dbReference>
<dbReference type="InterPro" id="IPR006592">
    <property type="entry name" value="RNA_pol_N"/>
</dbReference>
<evidence type="ECO:0000259" key="14">
    <source>
        <dbReference type="SMART" id="SM00663"/>
    </source>
</evidence>
<dbReference type="Gene3D" id="1.10.274.100">
    <property type="entry name" value="RNA polymerase Rpb1, domain 3"/>
    <property type="match status" value="1"/>
</dbReference>
<dbReference type="InterPro" id="IPR007081">
    <property type="entry name" value="RNA_pol_Rpb1_5"/>
</dbReference>
<evidence type="ECO:0000256" key="1">
    <source>
        <dbReference type="ARBA" id="ARBA00004123"/>
    </source>
</evidence>
<reference evidence="15 16" key="1">
    <citation type="submission" date="2023-08" db="EMBL/GenBank/DDBJ databases">
        <title>Black Yeasts Isolated from many extreme environments.</title>
        <authorList>
            <person name="Coleine C."/>
            <person name="Stajich J.E."/>
            <person name="Selbmann L."/>
        </authorList>
    </citation>
    <scope>NUCLEOTIDE SEQUENCE [LARGE SCALE GENOMIC DNA]</scope>
    <source>
        <strain evidence="15 16">CCFEE 5792</strain>
    </source>
</reference>
<feature type="domain" description="RNA polymerase N-terminal" evidence="14">
    <location>
        <begin position="379"/>
        <end position="702"/>
    </location>
</feature>
<feature type="compositionally biased region" description="Polar residues" evidence="13">
    <location>
        <begin position="769"/>
        <end position="784"/>
    </location>
</feature>
<dbReference type="GeneID" id="89978574"/>
<evidence type="ECO:0000256" key="13">
    <source>
        <dbReference type="SAM" id="MobiDB-lite"/>
    </source>
</evidence>
<dbReference type="InterPro" id="IPR045867">
    <property type="entry name" value="DNA-dir_RpoC_beta_prime"/>
</dbReference>
<keyword evidence="4 12" id="KW-0808">Transferase</keyword>
<dbReference type="Gene3D" id="1.10.132.30">
    <property type="match status" value="1"/>
</dbReference>
<dbReference type="Pfam" id="PF04983">
    <property type="entry name" value="RNA_pol_Rpb1_3"/>
    <property type="match status" value="1"/>
</dbReference>
<evidence type="ECO:0000313" key="16">
    <source>
        <dbReference type="Proteomes" id="UP001358417"/>
    </source>
</evidence>
<evidence type="ECO:0000256" key="10">
    <source>
        <dbReference type="ARBA" id="ARBA00023242"/>
    </source>
</evidence>
<dbReference type="RefSeq" id="XP_064700528.1">
    <property type="nucleotide sequence ID" value="XM_064853953.1"/>
</dbReference>
<dbReference type="InterPro" id="IPR007080">
    <property type="entry name" value="RNA_pol_Rpb1_1"/>
</dbReference>
<keyword evidence="9 12" id="KW-0804">Transcription</keyword>
<feature type="compositionally biased region" description="Acidic residues" evidence="13">
    <location>
        <begin position="1410"/>
        <end position="1421"/>
    </location>
</feature>
<dbReference type="InterPro" id="IPR044893">
    <property type="entry name" value="RNA_pol_Rpb1_clamp_domain"/>
</dbReference>
<dbReference type="FunFam" id="1.10.274.100:FF:000006">
    <property type="entry name" value="DNA-directed RNA polymerase subunit"/>
    <property type="match status" value="1"/>
</dbReference>
<feature type="region of interest" description="Disordered" evidence="13">
    <location>
        <begin position="1391"/>
        <end position="1507"/>
    </location>
</feature>
<dbReference type="Proteomes" id="UP001358417">
    <property type="component" value="Unassembled WGS sequence"/>
</dbReference>
<keyword evidence="3 12" id="KW-0240">DNA-directed RNA polymerase</keyword>
<gene>
    <name evidence="15" type="ORF">LTR84_010416</name>
</gene>
<dbReference type="InterPro" id="IPR000722">
    <property type="entry name" value="RNA_pol_asu"/>
</dbReference>
<comment type="caution">
    <text evidence="15">The sequence shown here is derived from an EMBL/GenBank/DDBJ whole genome shotgun (WGS) entry which is preliminary data.</text>
</comment>
<evidence type="ECO:0000256" key="11">
    <source>
        <dbReference type="ARBA" id="ARBA00048552"/>
    </source>
</evidence>
<dbReference type="InterPro" id="IPR007066">
    <property type="entry name" value="RNA_pol_Rpb1_3"/>
</dbReference>
<evidence type="ECO:0000256" key="6">
    <source>
        <dbReference type="ARBA" id="ARBA00022723"/>
    </source>
</evidence>
<dbReference type="PANTHER" id="PTHR19376:SF11">
    <property type="entry name" value="DNA-DIRECTED RNA POLYMERASE I SUBUNIT RPA1"/>
    <property type="match status" value="1"/>
</dbReference>
<organism evidence="15 16">
    <name type="scientific">Exophiala bonariae</name>
    <dbReference type="NCBI Taxonomy" id="1690606"/>
    <lineage>
        <taxon>Eukaryota</taxon>
        <taxon>Fungi</taxon>
        <taxon>Dikarya</taxon>
        <taxon>Ascomycota</taxon>
        <taxon>Pezizomycotina</taxon>
        <taxon>Eurotiomycetes</taxon>
        <taxon>Chaetothyriomycetidae</taxon>
        <taxon>Chaetothyriales</taxon>
        <taxon>Herpotrichiellaceae</taxon>
        <taxon>Exophiala</taxon>
    </lineage>
</organism>
<keyword evidence="8" id="KW-0460">Magnesium</keyword>
<evidence type="ECO:0000256" key="3">
    <source>
        <dbReference type="ARBA" id="ARBA00022478"/>
    </source>
</evidence>
<dbReference type="SMART" id="SM00663">
    <property type="entry name" value="RPOLA_N"/>
    <property type="match status" value="1"/>
</dbReference>
<evidence type="ECO:0000256" key="2">
    <source>
        <dbReference type="ARBA" id="ARBA00006460"/>
    </source>
</evidence>
<dbReference type="InterPro" id="IPR042102">
    <property type="entry name" value="RNA_pol_Rpb1_3_sf"/>
</dbReference>
<dbReference type="Pfam" id="PF04998">
    <property type="entry name" value="RNA_pol_Rpb1_5"/>
    <property type="match status" value="1"/>
</dbReference>
<name>A0AAV9MTD8_9EURO</name>
<feature type="compositionally biased region" description="Acidic residues" evidence="13">
    <location>
        <begin position="1436"/>
        <end position="1463"/>
    </location>
</feature>
<accession>A0AAV9MTD8</accession>
<keyword evidence="10" id="KW-0539">Nucleus</keyword>
<dbReference type="SUPFAM" id="SSF64484">
    <property type="entry name" value="beta and beta-prime subunits of DNA dependent RNA-polymerase"/>
    <property type="match status" value="1"/>
</dbReference>
<dbReference type="Gene3D" id="3.30.70.2850">
    <property type="match status" value="2"/>
</dbReference>
<evidence type="ECO:0000256" key="7">
    <source>
        <dbReference type="ARBA" id="ARBA00022833"/>
    </source>
</evidence>
<keyword evidence="16" id="KW-1185">Reference proteome</keyword>
<evidence type="ECO:0000256" key="8">
    <source>
        <dbReference type="ARBA" id="ARBA00022842"/>
    </source>
</evidence>
<comment type="function">
    <text evidence="12">DNA-dependent RNA polymerase catalyzes the transcription of DNA into RNA using the four ribonucleoside triphosphates as substrates.</text>
</comment>
<dbReference type="CDD" id="cd02735">
    <property type="entry name" value="RNAP_I_Rpa1_C"/>
    <property type="match status" value="1"/>
</dbReference>
<dbReference type="Gene3D" id="1.10.357.120">
    <property type="match status" value="1"/>
</dbReference>
<evidence type="ECO:0000256" key="9">
    <source>
        <dbReference type="ARBA" id="ARBA00023163"/>
    </source>
</evidence>
<protein>
    <recommendedName>
        <fullName evidence="12">DNA-directed RNA polymerase subunit</fullName>
        <ecNumber evidence="12">2.7.7.6</ecNumber>
    </recommendedName>
</protein>
<feature type="region of interest" description="Disordered" evidence="13">
    <location>
        <begin position="769"/>
        <end position="790"/>
    </location>
</feature>
<feature type="compositionally biased region" description="Basic and acidic residues" evidence="13">
    <location>
        <begin position="1422"/>
        <end position="1435"/>
    </location>
</feature>
<dbReference type="GO" id="GO:0003899">
    <property type="term" value="F:DNA-directed RNA polymerase activity"/>
    <property type="evidence" value="ECO:0007669"/>
    <property type="project" value="UniProtKB-EC"/>
</dbReference>
<dbReference type="Pfam" id="PF04997">
    <property type="entry name" value="RNA_pol_Rpb1_1"/>
    <property type="match status" value="1"/>
</dbReference>
<dbReference type="GO" id="GO:0005736">
    <property type="term" value="C:RNA polymerase I complex"/>
    <property type="evidence" value="ECO:0007669"/>
    <property type="project" value="TreeGrafter"/>
</dbReference>
<sequence length="1741" mass="193464">MAGYTKPTASATGGLAFSRLDSDEIRRISVKRVHVTPSLDSLFGPVPGGVHDPALGAIGALDANCTTCRMNSIHCAGHCGHIELPIPCYHAQYIDSTLRLLRAKCAYCHRFKAVPNFINQAVCSLRLLQYGLVEDYQTIKGMHLGRRRPARPKTDDIVEDILEQEEEEDIEDLIERRTKATTKAIKRARKKGLIDGSALINNPVAVAARKAVILEVLKDIPLVKKCGHCGGASVTYRKDRSVKIFRKPLAITQREYMRVLDMKAPNPLLFLQSQRKQKSEMKKPLTNGIHDGDTEMQDVDDVNGDDLHGAEEEIATRNALETSAQSKGAELEDTDDVQTYMTTTEVHAALVLLFEREQEILSLMYAPYPGRKHIAVSPDMFFMTAVLVPPNRYRPLARQGPNQMLEAQANAVLNKIVKAANDVVSINRDVKRAKVDPSARPRSLNECIQASIVLQEAVNGLIDSPPPASGKPPEQGIKQILEKKEGLFRMHMMGKRVNFAARSVISPDPNIETNEIGVPLVFAKKLTYPEPVTSHNFEELSKAVINGIDKYPGAAAIENENGMVLSLKRKTLDQRKALAKQLLTLTTPGAKGEVGKRVYRHLQTGDVVVMNRQPTLHKPSMMGHRARVLTNQKTIRMHYANCNTYNADFDGDEMNMHFPQNELARTEALQIADTDHQYLSATAGKPLRGLIQDHISMGVQFTGRDTFFDRDQYQQLLYSCLRPEDYNTVFDKIHSVPPAVLKPRMLWTGKQVITTVLKNITPDRFRGLNLTSKSSTSSEQWGETTSKDPERWNVTSSSVVFRDTEQTVIFQDGEHLCGILDKSQMGPTVGGLVHSIYEIYGHITAGKLLSILGRLLTRFLNERAWTCGMDDLYLTNEGDNQRRQELNKAKQMGLDISTDYVTLKRENDDQNNPQLLARLERVLRNDDQLNGLDQVYKATIKTITDNVSKFCLPGGLRKPFPKNQMQAMTLSGAKGSNVNANLISCNLGQQVLEGRRVPTMVSGKTLPSFRAFETDPVAGGYVSGRFLTGIKPQEYFFHAMSGREGLIDTAVKTAKSGYLQRCIVKGLEGLRTEYDTSVRETSNGHMIQFLYGEDGLEITRQKHLKEFSFLAENHQSIATLMNAEEVLDRIPNQGLGDEQKAVLKSLRKRGAAKDPLTATFSPSSNFGSTSESFASSLTAYMKDNADKLIRDKKTNTVGIVSKKTFQSIMDLKYMRSVVEAGEAVGVVAAQSVGEPSTQMTLNTFHLAGHSAKNVTLGIPRLREIIMTATPHIMTPTMNLKPIKELTIADGQRFAKSLSRLSLAQVIDQLKVTERAAGEKHANERLYDIYMQLYEPEEYEEEYAIQREDVQRCLEKRFLPMLDKKIADEIKKKLKEASLSEATAAVPQIGASVGNIEEARPMGTRTAEREGGEDDIDEDADPDDAKDSAARRRREDTFDEPDEEERVIADESGDDLMSDDDDEQSPSQRLSKKSRKPKLAQNLREQDPEDSDSTPDAEDSEAEARQTQLKLDIPHLKRFVFSKYNGKACRIVLSYDANIPKLLLLPILEKCVHASVVHSIPGLGVCTQFMEDVIGPDGKPVKAMNEETGKDEPVKEPVITTEGVNLIAMRDYQDIIDPHSMYTNSVHAMLKLYGVEAARTTIIREVDGVFKGHGISVDIRHLNLIADAMTQSGSYMPFSRHGLVKEGGSILAKMSFETVMGFLRDAVLFGESDPLLGPSARIVAGRRGNIGTGAFDVVVPVH</sequence>
<evidence type="ECO:0000256" key="4">
    <source>
        <dbReference type="ARBA" id="ARBA00022679"/>
    </source>
</evidence>
<keyword evidence="5 12" id="KW-0548">Nucleotidyltransferase</keyword>
<evidence type="ECO:0000256" key="5">
    <source>
        <dbReference type="ARBA" id="ARBA00022695"/>
    </source>
</evidence>
<dbReference type="InterPro" id="IPR047107">
    <property type="entry name" value="DNA-dir_RNA_pol1_lsu_C"/>
</dbReference>
<dbReference type="GO" id="GO:0046872">
    <property type="term" value="F:metal ion binding"/>
    <property type="evidence" value="ECO:0007669"/>
    <property type="project" value="UniProtKB-KW"/>
</dbReference>
<keyword evidence="6" id="KW-0479">Metal-binding</keyword>
<comment type="catalytic activity">
    <reaction evidence="11 12">
        <text>RNA(n) + a ribonucleoside 5'-triphosphate = RNA(n+1) + diphosphate</text>
        <dbReference type="Rhea" id="RHEA:21248"/>
        <dbReference type="Rhea" id="RHEA-COMP:14527"/>
        <dbReference type="Rhea" id="RHEA-COMP:17342"/>
        <dbReference type="ChEBI" id="CHEBI:33019"/>
        <dbReference type="ChEBI" id="CHEBI:61557"/>
        <dbReference type="ChEBI" id="CHEBI:140395"/>
        <dbReference type="EC" id="2.7.7.6"/>
    </reaction>
</comment>
<dbReference type="Pfam" id="PF05000">
    <property type="entry name" value="RNA_pol_Rpb1_4"/>
    <property type="match status" value="1"/>
</dbReference>
<evidence type="ECO:0000256" key="12">
    <source>
        <dbReference type="RuleBase" id="RU004279"/>
    </source>
</evidence>
<dbReference type="Pfam" id="PF00623">
    <property type="entry name" value="RNA_pol_Rpb1_2"/>
    <property type="match status" value="1"/>
</dbReference>
<dbReference type="InterPro" id="IPR007083">
    <property type="entry name" value="RNA_pol_Rpb1_4"/>
</dbReference>
<dbReference type="InterPro" id="IPR038120">
    <property type="entry name" value="Rpb1_funnel_sf"/>
</dbReference>
<evidence type="ECO:0000313" key="15">
    <source>
        <dbReference type="EMBL" id="KAK5044878.1"/>
    </source>
</evidence>
<dbReference type="FunFam" id="3.30.1490.180:FF:000003">
    <property type="entry name" value="DNA-directed RNA polymerase subunit"/>
    <property type="match status" value="1"/>
</dbReference>
<dbReference type="Gene3D" id="3.30.1490.180">
    <property type="entry name" value="RNA polymerase ii"/>
    <property type="match status" value="1"/>
</dbReference>
<feature type="compositionally biased region" description="Acidic residues" evidence="13">
    <location>
        <begin position="1486"/>
        <end position="1500"/>
    </location>
</feature>
<dbReference type="FunFam" id="2.40.40.20:FF:000019">
    <property type="entry name" value="DNA-directed RNA polymerase II subunit RPB1"/>
    <property type="match status" value="1"/>
</dbReference>
<feature type="region of interest" description="Disordered" evidence="13">
    <location>
        <begin position="314"/>
        <end position="333"/>
    </location>
</feature>
<dbReference type="PANTHER" id="PTHR19376">
    <property type="entry name" value="DNA-DIRECTED RNA POLYMERASE"/>
    <property type="match status" value="1"/>
</dbReference>
<keyword evidence="7" id="KW-0862">Zinc</keyword>
<dbReference type="EC" id="2.7.7.6" evidence="12"/>
<comment type="similarity">
    <text evidence="2 12">Belongs to the RNA polymerase beta' chain family.</text>
</comment>
<dbReference type="InterPro" id="IPR015699">
    <property type="entry name" value="DNA-dir_RNA_pol1_lsu_N"/>
</dbReference>
<dbReference type="CDD" id="cd01435">
    <property type="entry name" value="RNAP_I_RPA1_N"/>
    <property type="match status" value="1"/>
</dbReference>
<dbReference type="GO" id="GO:0006351">
    <property type="term" value="P:DNA-templated transcription"/>
    <property type="evidence" value="ECO:0007669"/>
    <property type="project" value="InterPro"/>
</dbReference>